<evidence type="ECO:0000256" key="4">
    <source>
        <dbReference type="ARBA" id="ARBA00022741"/>
    </source>
</evidence>
<evidence type="ECO:0000259" key="7">
    <source>
        <dbReference type="Pfam" id="PF08543"/>
    </source>
</evidence>
<comment type="caution">
    <text evidence="8">The sequence shown here is derived from an EMBL/GenBank/DDBJ whole genome shotgun (WGS) entry which is preliminary data.</text>
</comment>
<dbReference type="InterPro" id="IPR013749">
    <property type="entry name" value="PM/HMP-P_kinase-1"/>
</dbReference>
<dbReference type="AlphaFoldDB" id="A0AAX2F6R0"/>
<protein>
    <recommendedName>
        <fullName evidence="2">hydroxymethylpyrimidine kinase</fullName>
        <ecNumber evidence="2">2.7.1.49</ecNumber>
    </recommendedName>
</protein>
<proteinExistence type="predicted"/>
<evidence type="ECO:0000256" key="5">
    <source>
        <dbReference type="ARBA" id="ARBA00022777"/>
    </source>
</evidence>
<keyword evidence="3" id="KW-0808">Transferase</keyword>
<dbReference type="GO" id="GO:0009228">
    <property type="term" value="P:thiamine biosynthetic process"/>
    <property type="evidence" value="ECO:0007669"/>
    <property type="project" value="InterPro"/>
</dbReference>
<keyword evidence="9" id="KW-1185">Reference proteome</keyword>
<evidence type="ECO:0000313" key="8">
    <source>
        <dbReference type="EMBL" id="SHG10273.1"/>
    </source>
</evidence>
<dbReference type="GO" id="GO:0008902">
    <property type="term" value="F:hydroxymethylpyrimidine kinase activity"/>
    <property type="evidence" value="ECO:0007669"/>
    <property type="project" value="UniProtKB-EC"/>
</dbReference>
<evidence type="ECO:0000256" key="2">
    <source>
        <dbReference type="ARBA" id="ARBA00012135"/>
    </source>
</evidence>
<evidence type="ECO:0000256" key="1">
    <source>
        <dbReference type="ARBA" id="ARBA00004948"/>
    </source>
</evidence>
<feature type="domain" description="Pyridoxamine kinase/Phosphomethylpyrimidine kinase" evidence="7">
    <location>
        <begin position="13"/>
        <end position="260"/>
    </location>
</feature>
<dbReference type="PANTHER" id="PTHR20858:SF17">
    <property type="entry name" value="HYDROXYMETHYLPYRIMIDINE_PHOSPHOMETHYLPYRIMIDINE KINASE THI20-RELATED"/>
    <property type="match status" value="1"/>
</dbReference>
<evidence type="ECO:0000256" key="3">
    <source>
        <dbReference type="ARBA" id="ARBA00022679"/>
    </source>
</evidence>
<evidence type="ECO:0000313" key="9">
    <source>
        <dbReference type="Proteomes" id="UP000184105"/>
    </source>
</evidence>
<dbReference type="Gene3D" id="3.40.1190.20">
    <property type="match status" value="1"/>
</dbReference>
<dbReference type="GO" id="GO:0005829">
    <property type="term" value="C:cytosol"/>
    <property type="evidence" value="ECO:0007669"/>
    <property type="project" value="TreeGrafter"/>
</dbReference>
<dbReference type="CDD" id="cd01169">
    <property type="entry name" value="HMPP_kinase"/>
    <property type="match status" value="1"/>
</dbReference>
<dbReference type="GO" id="GO:0005524">
    <property type="term" value="F:ATP binding"/>
    <property type="evidence" value="ECO:0007669"/>
    <property type="project" value="UniProtKB-KW"/>
</dbReference>
<comment type="pathway">
    <text evidence="1">Cofactor biosynthesis; thiamine diphosphate biosynthesis.</text>
</comment>
<evidence type="ECO:0000256" key="6">
    <source>
        <dbReference type="ARBA" id="ARBA00022840"/>
    </source>
</evidence>
<dbReference type="Pfam" id="PF08543">
    <property type="entry name" value="Phos_pyr_kin"/>
    <property type="match status" value="1"/>
</dbReference>
<organism evidence="8 9">
    <name type="scientific">Prevotella scopos JCM 17725</name>
    <dbReference type="NCBI Taxonomy" id="1236518"/>
    <lineage>
        <taxon>Bacteria</taxon>
        <taxon>Pseudomonadati</taxon>
        <taxon>Bacteroidota</taxon>
        <taxon>Bacteroidia</taxon>
        <taxon>Bacteroidales</taxon>
        <taxon>Prevotellaceae</taxon>
        <taxon>Prevotella</taxon>
    </lineage>
</organism>
<dbReference type="NCBIfam" id="TIGR00097">
    <property type="entry name" value="HMP-P_kinase"/>
    <property type="match status" value="1"/>
</dbReference>
<dbReference type="GO" id="GO:0008972">
    <property type="term" value="F:phosphomethylpyrimidine kinase activity"/>
    <property type="evidence" value="ECO:0007669"/>
    <property type="project" value="InterPro"/>
</dbReference>
<sequence length="271" mass="29046">MRYVCALTIAGSDCSGGAGIQADIKTMSALGVYATTAITSITIQNTMGVQQVKVVSPMIVAKQIKAVMDDIKPIVIKIGMVHDYATIHAIADTLQHYPNRIIVIDPIMLSSSGHTLMQPEALDLFCHSLVPIASLLTPNIPEAEILSNMAINSIEDMDISAQKILSLGCKAVLIKGGHQDGDRKADRLYTPNSSVQTFIHETINTRNTHGTGCTLSSAITSYMARGLNLPDAIAQAKDYLSHALEAGKDIYIGEGHGAVNHLFNPEKLIIL</sequence>
<dbReference type="Proteomes" id="UP000184105">
    <property type="component" value="Unassembled WGS sequence"/>
</dbReference>
<dbReference type="RefSeq" id="WP_025839331.1">
    <property type="nucleotide sequence ID" value="NZ_BAKP01000037.1"/>
</dbReference>
<gene>
    <name evidence="8" type="ORF">SAMN05444364_13619</name>
</gene>
<name>A0AAX2F6R0_9BACT</name>
<keyword evidence="5 8" id="KW-0418">Kinase</keyword>
<keyword evidence="4" id="KW-0547">Nucleotide-binding</keyword>
<dbReference type="InterPro" id="IPR029056">
    <property type="entry name" value="Ribokinase-like"/>
</dbReference>
<dbReference type="SUPFAM" id="SSF53613">
    <property type="entry name" value="Ribokinase-like"/>
    <property type="match status" value="1"/>
</dbReference>
<dbReference type="PANTHER" id="PTHR20858">
    <property type="entry name" value="PHOSPHOMETHYLPYRIMIDINE KINASE"/>
    <property type="match status" value="1"/>
</dbReference>
<dbReference type="EMBL" id="FQWA01000036">
    <property type="protein sequence ID" value="SHG10273.1"/>
    <property type="molecule type" value="Genomic_DNA"/>
</dbReference>
<keyword evidence="6" id="KW-0067">ATP-binding</keyword>
<dbReference type="InterPro" id="IPR004399">
    <property type="entry name" value="HMP/HMP-P_kinase_dom"/>
</dbReference>
<dbReference type="FunFam" id="3.40.1190.20:FF:000003">
    <property type="entry name" value="Phosphomethylpyrimidine kinase ThiD"/>
    <property type="match status" value="1"/>
</dbReference>
<accession>A0AAX2F6R0</accession>
<dbReference type="EC" id="2.7.1.49" evidence="2"/>
<reference evidence="8 9" key="1">
    <citation type="submission" date="2016-11" db="EMBL/GenBank/DDBJ databases">
        <authorList>
            <person name="Varghese N."/>
            <person name="Submissions S."/>
        </authorList>
    </citation>
    <scope>NUCLEOTIDE SEQUENCE [LARGE SCALE GENOMIC DNA]</scope>
    <source>
        <strain evidence="8 9">DSM 22613</strain>
    </source>
</reference>